<keyword evidence="3" id="KW-1185">Reference proteome</keyword>
<dbReference type="Proteomes" id="UP001141552">
    <property type="component" value="Unassembled WGS sequence"/>
</dbReference>
<proteinExistence type="predicted"/>
<dbReference type="InterPro" id="IPR036770">
    <property type="entry name" value="Ankyrin_rpt-contain_sf"/>
</dbReference>
<comment type="caution">
    <text evidence="2">The sequence shown here is derived from an EMBL/GenBank/DDBJ whole genome shotgun (WGS) entry which is preliminary data.</text>
</comment>
<organism evidence="2 3">
    <name type="scientific">Turnera subulata</name>
    <dbReference type="NCBI Taxonomy" id="218843"/>
    <lineage>
        <taxon>Eukaryota</taxon>
        <taxon>Viridiplantae</taxon>
        <taxon>Streptophyta</taxon>
        <taxon>Embryophyta</taxon>
        <taxon>Tracheophyta</taxon>
        <taxon>Spermatophyta</taxon>
        <taxon>Magnoliopsida</taxon>
        <taxon>eudicotyledons</taxon>
        <taxon>Gunneridae</taxon>
        <taxon>Pentapetalae</taxon>
        <taxon>rosids</taxon>
        <taxon>fabids</taxon>
        <taxon>Malpighiales</taxon>
        <taxon>Passifloraceae</taxon>
        <taxon>Turnera</taxon>
    </lineage>
</organism>
<reference evidence="2" key="2">
    <citation type="journal article" date="2023" name="Plants (Basel)">
        <title>Annotation of the Turnera subulata (Passifloraceae) Draft Genome Reveals the S-Locus Evolved after the Divergence of Turneroideae from Passifloroideae in a Stepwise Manner.</title>
        <authorList>
            <person name="Henning P.M."/>
            <person name="Roalson E.H."/>
            <person name="Mir W."/>
            <person name="McCubbin A.G."/>
            <person name="Shore J.S."/>
        </authorList>
    </citation>
    <scope>NUCLEOTIDE SEQUENCE</scope>
    <source>
        <strain evidence="2">F60SS</strain>
    </source>
</reference>
<dbReference type="PANTHER" id="PTHR24177:SF329">
    <property type="entry name" value="ANKYRIN REPEAT PROTEIN"/>
    <property type="match status" value="1"/>
</dbReference>
<dbReference type="PANTHER" id="PTHR24177">
    <property type="entry name" value="CASKIN"/>
    <property type="match status" value="1"/>
</dbReference>
<evidence type="ECO:0000313" key="2">
    <source>
        <dbReference type="EMBL" id="KAJ4829686.1"/>
    </source>
</evidence>
<dbReference type="EMBL" id="JAKUCV010005828">
    <property type="protein sequence ID" value="KAJ4829686.1"/>
    <property type="molecule type" value="Genomic_DNA"/>
</dbReference>
<gene>
    <name evidence="2" type="ORF">Tsubulata_007488</name>
</gene>
<accession>A0A9Q0FG26</accession>
<protein>
    <recommendedName>
        <fullName evidence="1">PGG domain-containing protein</fullName>
    </recommendedName>
</protein>
<name>A0A9Q0FG26_9ROSI</name>
<dbReference type="OrthoDB" id="1652385at2759"/>
<dbReference type="SUPFAM" id="SSF48403">
    <property type="entry name" value="Ankyrin repeat"/>
    <property type="match status" value="1"/>
</dbReference>
<dbReference type="Pfam" id="PF13962">
    <property type="entry name" value="PGG"/>
    <property type="match status" value="1"/>
</dbReference>
<feature type="domain" description="PGG" evidence="1">
    <location>
        <begin position="391"/>
        <end position="464"/>
    </location>
</feature>
<evidence type="ECO:0000313" key="3">
    <source>
        <dbReference type="Proteomes" id="UP001141552"/>
    </source>
</evidence>
<dbReference type="Gene3D" id="1.25.40.20">
    <property type="entry name" value="Ankyrin repeat-containing domain"/>
    <property type="match status" value="1"/>
</dbReference>
<dbReference type="InterPro" id="IPR026961">
    <property type="entry name" value="PGG_dom"/>
</dbReference>
<sequence>MKTTKHSRIRSGRRKMLQLCSPLKLLVPRRSFQLLDIFLPPNLPGIHWRPKANFNHKSQLHYPGELNNYIFMINRFSILIRHAFMDRLLMDPTALPSYHVPTNYQEWSTKMREYLLKEGAWYNIIEFSSNQPSDDYKTWRGKNAMALRAIQDACAPNTPVQIVGHTTSAKIAWESLAKLITFKQRGITPTDPRYNYPLRDVNAGLKQIYEMKLTHTYAMECIGCICNEIPTTSEFSEDFLLILVAAIENGIEEVVFEILKAHPDCINLVDNQGRDLMMLAVAFRQEKIFNLMLQHKRYTMVNIKDYSYNNMLHWVGKLPPPKHLAGIPGAALQMQRELQWFQNGSKQVVQSILQPSFLLYCNSDGDTPHEAFTKTHKGLMEDGEKWMKQNATAFTIPGGNFEDGLPLFRRKKAFITFMISDAISLFSSSTSVLMFLGILTSSYTEDNFVKSLPKKLIIGLSALHCGYDGSILRHHHNHVPWKALDYHSSLFACCCSYFRVRDIAISTIGLHIQFH</sequence>
<evidence type="ECO:0000259" key="1">
    <source>
        <dbReference type="Pfam" id="PF13962"/>
    </source>
</evidence>
<reference evidence="2" key="1">
    <citation type="submission" date="2022-02" db="EMBL/GenBank/DDBJ databases">
        <authorList>
            <person name="Henning P.M."/>
            <person name="McCubbin A.G."/>
            <person name="Shore J.S."/>
        </authorList>
    </citation>
    <scope>NUCLEOTIDE SEQUENCE</scope>
    <source>
        <strain evidence="2">F60SS</strain>
        <tissue evidence="2">Leaves</tissue>
    </source>
</reference>
<feature type="non-terminal residue" evidence="2">
    <location>
        <position position="515"/>
    </location>
</feature>
<dbReference type="AlphaFoldDB" id="A0A9Q0FG26"/>
<dbReference type="GO" id="GO:0016020">
    <property type="term" value="C:membrane"/>
    <property type="evidence" value="ECO:0007669"/>
    <property type="project" value="TreeGrafter"/>
</dbReference>